<dbReference type="OrthoDB" id="6424451at2759"/>
<dbReference type="EMBL" id="CAJNDS010002076">
    <property type="protein sequence ID" value="CAE7307272.1"/>
    <property type="molecule type" value="Genomic_DNA"/>
</dbReference>
<dbReference type="InterPro" id="IPR011256">
    <property type="entry name" value="Reg_factor_effector_dom_sf"/>
</dbReference>
<dbReference type="PANTHER" id="PTHR11220">
    <property type="entry name" value="HEME-BINDING PROTEIN-RELATED"/>
    <property type="match status" value="1"/>
</dbReference>
<dbReference type="PANTHER" id="PTHR11220:SF58">
    <property type="entry name" value="SOUL HEME-BINDING FAMILY PROTEIN"/>
    <property type="match status" value="1"/>
</dbReference>
<reference evidence="2" key="1">
    <citation type="submission" date="2021-02" db="EMBL/GenBank/DDBJ databases">
        <authorList>
            <person name="Dougan E. K."/>
            <person name="Rhodes N."/>
            <person name="Thang M."/>
            <person name="Chan C."/>
        </authorList>
    </citation>
    <scope>NUCLEOTIDE SEQUENCE</scope>
</reference>
<name>A0A812ND42_9DINO</name>
<comment type="similarity">
    <text evidence="1">Belongs to the HEBP family.</text>
</comment>
<proteinExistence type="inferred from homology"/>
<comment type="caution">
    <text evidence="2">The sequence shown here is derived from an EMBL/GenBank/DDBJ whole genome shotgun (WGS) entry which is preliminary data.</text>
</comment>
<dbReference type="Gene3D" id="3.20.80.10">
    <property type="entry name" value="Regulatory factor, effector binding domain"/>
    <property type="match status" value="1"/>
</dbReference>
<sequence length="753" mass="85206">MKLPTGCHLCIVLAIGVLGIAALVIFLTVFAEERWNNARDTHLGPFCSDKNGHFQCKPRTLLCGCASRSCMNGDDIDWDALRNLNFTDGVVRMATFRQEMKIPGVCACPWKGGPRVDSSWLIRFLGGTVETKTNDDGTACTPCTQAPTHAWNEIELPHSNCYLMLGGQTSAFRDRGIHAFRLVLHDTTWRFWEREPGKLAYDGLLLHRQRPLSRKHAELLMHLISHGARRDTALDFQFERSLDQGHDLSPIFLEFLPATFLFKDDALPSMVAAYFGLFGLYRLLPFIPQAAVNCVVVALLFGRDPQELLRLVPKESHDHIRAHARSLNEFWHRELAPIFQEAGGIFKQSVELDLPETEKRRWCPIRWQPRPATKVQNLGFQEQVQRFRPAYFSKVLSPLKRALLQYDAELAAAWSRKFALADELLEYRLDAVEALKAQTSEGCEAESVVDQLLFCPDWRKTRHWKKHRKTVTPATVVMQTDSAVRSLLYWNAAGSPVILQKRTRDGEQRLRYVLKNDVLDANGEEQGDEEAEVSDASKARALFVVLRQLVSNTPWDVERSAQKAEAGEGEWKQRTPDLETPEYEVLFRDALNGYEVREYAPYAVVRTEGQGGEVANNRSFFMLADYIFGKKNERNEKMAMTTPVQMDKSTGTMSFIMPSKYWGDSLSEAPPPAPDAGVTLQARPGERVAVSIFGGYAVGSVVARKTDELLASVAESEDWELVENSTQLLQYNDPFTVPWKRRNEVSVPVRARA</sequence>
<dbReference type="Proteomes" id="UP000604046">
    <property type="component" value="Unassembled WGS sequence"/>
</dbReference>
<accession>A0A812ND42</accession>
<dbReference type="AlphaFoldDB" id="A0A812ND42"/>
<evidence type="ECO:0000313" key="2">
    <source>
        <dbReference type="EMBL" id="CAE7307272.1"/>
    </source>
</evidence>
<evidence type="ECO:0000313" key="3">
    <source>
        <dbReference type="Proteomes" id="UP000604046"/>
    </source>
</evidence>
<evidence type="ECO:0000256" key="1">
    <source>
        <dbReference type="ARBA" id="ARBA00009817"/>
    </source>
</evidence>
<gene>
    <name evidence="2" type="ORF">SNAT2548_LOCUS16141</name>
</gene>
<dbReference type="InterPro" id="IPR006917">
    <property type="entry name" value="SOUL_heme-bd"/>
</dbReference>
<dbReference type="SUPFAM" id="SSF55136">
    <property type="entry name" value="Probable bacterial effector-binding domain"/>
    <property type="match status" value="1"/>
</dbReference>
<keyword evidence="3" id="KW-1185">Reference proteome</keyword>
<organism evidence="2 3">
    <name type="scientific">Symbiodinium natans</name>
    <dbReference type="NCBI Taxonomy" id="878477"/>
    <lineage>
        <taxon>Eukaryota</taxon>
        <taxon>Sar</taxon>
        <taxon>Alveolata</taxon>
        <taxon>Dinophyceae</taxon>
        <taxon>Suessiales</taxon>
        <taxon>Symbiodiniaceae</taxon>
        <taxon>Symbiodinium</taxon>
    </lineage>
</organism>
<dbReference type="Pfam" id="PF04832">
    <property type="entry name" value="SOUL"/>
    <property type="match status" value="1"/>
</dbReference>
<protein>
    <submittedName>
        <fullName evidence="2">Uncharacterized protein</fullName>
    </submittedName>
</protein>